<sequence length="135" mass="14955">MPRQPVHPKYHIITLKGWGSACSSGCLRRGSGSSAFIFDPLLATGSLGISRLPWSLSRTFIGGPWLVPECLSFESSKPPILCHPTESKSCDRYPQSILVLKGIINITQLLEEQFSFNFLLDFSIKLQGSKLQKAF</sequence>
<protein>
    <submittedName>
        <fullName evidence="1">Uncharacterized protein</fullName>
    </submittedName>
</protein>
<proteinExistence type="predicted"/>
<reference evidence="2" key="1">
    <citation type="journal article" date="2023" name="Nat. Plants">
        <title>Single-cell RNA sequencing provides a high-resolution roadmap for understanding the multicellular compartmentation of specialized metabolism.</title>
        <authorList>
            <person name="Sun S."/>
            <person name="Shen X."/>
            <person name="Li Y."/>
            <person name="Li Y."/>
            <person name="Wang S."/>
            <person name="Li R."/>
            <person name="Zhang H."/>
            <person name="Shen G."/>
            <person name="Guo B."/>
            <person name="Wei J."/>
            <person name="Xu J."/>
            <person name="St-Pierre B."/>
            <person name="Chen S."/>
            <person name="Sun C."/>
        </authorList>
    </citation>
    <scope>NUCLEOTIDE SEQUENCE [LARGE SCALE GENOMIC DNA]</scope>
</reference>
<gene>
    <name evidence="1" type="ORF">M9H77_09317</name>
</gene>
<accession>A0ACC0C098</accession>
<comment type="caution">
    <text evidence="1">The sequence shown here is derived from an EMBL/GenBank/DDBJ whole genome shotgun (WGS) entry which is preliminary data.</text>
</comment>
<dbReference type="Proteomes" id="UP001060085">
    <property type="component" value="Linkage Group LG02"/>
</dbReference>
<organism evidence="1 2">
    <name type="scientific">Catharanthus roseus</name>
    <name type="common">Madagascar periwinkle</name>
    <name type="synonym">Vinca rosea</name>
    <dbReference type="NCBI Taxonomy" id="4058"/>
    <lineage>
        <taxon>Eukaryota</taxon>
        <taxon>Viridiplantae</taxon>
        <taxon>Streptophyta</taxon>
        <taxon>Embryophyta</taxon>
        <taxon>Tracheophyta</taxon>
        <taxon>Spermatophyta</taxon>
        <taxon>Magnoliopsida</taxon>
        <taxon>eudicotyledons</taxon>
        <taxon>Gunneridae</taxon>
        <taxon>Pentapetalae</taxon>
        <taxon>asterids</taxon>
        <taxon>lamiids</taxon>
        <taxon>Gentianales</taxon>
        <taxon>Apocynaceae</taxon>
        <taxon>Rauvolfioideae</taxon>
        <taxon>Vinceae</taxon>
        <taxon>Catharanthinae</taxon>
        <taxon>Catharanthus</taxon>
    </lineage>
</organism>
<evidence type="ECO:0000313" key="1">
    <source>
        <dbReference type="EMBL" id="KAI5678367.1"/>
    </source>
</evidence>
<dbReference type="EMBL" id="CM044702">
    <property type="protein sequence ID" value="KAI5678367.1"/>
    <property type="molecule type" value="Genomic_DNA"/>
</dbReference>
<name>A0ACC0C098_CATRO</name>
<evidence type="ECO:0000313" key="2">
    <source>
        <dbReference type="Proteomes" id="UP001060085"/>
    </source>
</evidence>
<keyword evidence="2" id="KW-1185">Reference proteome</keyword>